<name>A0ABT4MWJ0_GORRU</name>
<dbReference type="PANTHER" id="PTHR33371:SF15">
    <property type="entry name" value="LIPOPROTEIN LPRN"/>
    <property type="match status" value="1"/>
</dbReference>
<accession>A0ABT4MWJ0</accession>
<dbReference type="EMBL" id="JAPWIE010000004">
    <property type="protein sequence ID" value="MCZ4551383.1"/>
    <property type="molecule type" value="Genomic_DNA"/>
</dbReference>
<dbReference type="InterPro" id="IPR005693">
    <property type="entry name" value="Mce"/>
</dbReference>
<dbReference type="RefSeq" id="WP_301572190.1">
    <property type="nucleotide sequence ID" value="NZ_JAPWIE010000004.1"/>
</dbReference>
<dbReference type="Proteomes" id="UP001067235">
    <property type="component" value="Unassembled WGS sequence"/>
</dbReference>
<dbReference type="InterPro" id="IPR052336">
    <property type="entry name" value="MlaD_Phospholipid_Transporter"/>
</dbReference>
<evidence type="ECO:0000313" key="3">
    <source>
        <dbReference type="Proteomes" id="UP001067235"/>
    </source>
</evidence>
<sequence>MLTLTLTITACSVELESVPLPKRNVGSDSYTVYATFENALNLPKQAKVKLAGADVGSVEGMTVRDYAAIVTLKVSEGVTLPVGTRAELRSATPLGDIFVAMQPPLDAEPDGPVLQDGDDIELDQTAAAATIEEVLTTSSLLVNGGVIRNITKVINGLGDAVGDKGGELAGLIEQSTSLVSKLSARTGEIRSTLNETNRLVSTLSAGQGTIKDAIAAAGPAMSVLSANTDQILGIVNQLASVSGQLAKFPSIAGTAAGGLVADINTIAAELNAAAMNPNADLDAVNRLLAPVIKITNSSGSHVDADLEDLAIGAIADPTHTADPGSRIPDLGTDGANLVGTLTSTLERLGAKVAGPRR</sequence>
<keyword evidence="3" id="KW-1185">Reference proteome</keyword>
<dbReference type="NCBIfam" id="TIGR00996">
    <property type="entry name" value="Mtu_fam_mce"/>
    <property type="match status" value="1"/>
</dbReference>
<dbReference type="Pfam" id="PF02470">
    <property type="entry name" value="MlaD"/>
    <property type="match status" value="1"/>
</dbReference>
<evidence type="ECO:0000313" key="2">
    <source>
        <dbReference type="EMBL" id="MCZ4551383.1"/>
    </source>
</evidence>
<protein>
    <submittedName>
        <fullName evidence="2">MCE family protein</fullName>
    </submittedName>
</protein>
<organism evidence="2 3">
    <name type="scientific">Gordonia rubripertincta</name>
    <name type="common">Rhodococcus corallinus</name>
    <dbReference type="NCBI Taxonomy" id="36822"/>
    <lineage>
        <taxon>Bacteria</taxon>
        <taxon>Bacillati</taxon>
        <taxon>Actinomycetota</taxon>
        <taxon>Actinomycetes</taxon>
        <taxon>Mycobacteriales</taxon>
        <taxon>Gordoniaceae</taxon>
        <taxon>Gordonia</taxon>
    </lineage>
</organism>
<dbReference type="InterPro" id="IPR003399">
    <property type="entry name" value="Mce/MlaD"/>
</dbReference>
<feature type="domain" description="Mce/MlaD" evidence="1">
    <location>
        <begin position="29"/>
        <end position="104"/>
    </location>
</feature>
<proteinExistence type="predicted"/>
<gene>
    <name evidence="2" type="ORF">O4213_15435</name>
</gene>
<comment type="caution">
    <text evidence="2">The sequence shown here is derived from an EMBL/GenBank/DDBJ whole genome shotgun (WGS) entry which is preliminary data.</text>
</comment>
<dbReference type="PANTHER" id="PTHR33371">
    <property type="entry name" value="INTERMEMBRANE PHOSPHOLIPID TRANSPORT SYSTEM BINDING PROTEIN MLAD-RELATED"/>
    <property type="match status" value="1"/>
</dbReference>
<reference evidence="2" key="1">
    <citation type="submission" date="2022-12" db="EMBL/GenBank/DDBJ databases">
        <authorList>
            <person name="Krivoruchko A.V."/>
            <person name="Elkin A."/>
        </authorList>
    </citation>
    <scope>NUCLEOTIDE SEQUENCE</scope>
    <source>
        <strain evidence="2">IEGM 1388</strain>
    </source>
</reference>
<evidence type="ECO:0000259" key="1">
    <source>
        <dbReference type="Pfam" id="PF02470"/>
    </source>
</evidence>